<proteinExistence type="predicted"/>
<evidence type="ECO:0000256" key="1">
    <source>
        <dbReference type="SAM" id="SignalP"/>
    </source>
</evidence>
<keyword evidence="1" id="KW-0732">Signal</keyword>
<organism evidence="2 3">
    <name type="scientific">Flaviflexus equikiangi</name>
    <dbReference type="NCBI Taxonomy" id="2758573"/>
    <lineage>
        <taxon>Bacteria</taxon>
        <taxon>Bacillati</taxon>
        <taxon>Actinomycetota</taxon>
        <taxon>Actinomycetes</taxon>
        <taxon>Actinomycetales</taxon>
        <taxon>Actinomycetaceae</taxon>
        <taxon>Flaviflexus</taxon>
    </lineage>
</organism>
<comment type="caution">
    <text evidence="2">The sequence shown here is derived from an EMBL/GenBank/DDBJ whole genome shotgun (WGS) entry which is preliminary data.</text>
</comment>
<gene>
    <name evidence="2" type="ORF">JVW63_09830</name>
</gene>
<sequence>MFRITITIALGLSLVAALPAQSAESDDFNPGHIISDAEFYDSDSMTAGDVQAFLEDINPACTPGPDGTPCLQDYREDTPNTPARSGCLAHTGRAGELASTVIADVARECGINPKVFVALLQKEQGLVTASGSLLTAQRYERATGLSCPDGPDGVAICDPAHGGFYKQVRGAGERYNDYRDKPSVYRLYRPGQSWDIAYSPDRSCGTGTVFIENMATTLLYTYTPYQPNQAALDNLYGSGDACSTYGNRNFWRNYSDWFGTPASQTCIDSGTCQFYLVNDWTTAHATLGLRITNAPAGTPLAGTWRAGTPESVGVQSGTTLYFRTSHDSGPADISFRYGRAGDDLYIGDWDGDGVDTPAVRRGNTWFMTNTMGETTADITFRFGRAGDQVLIGDWDGDGRDSPAVRRGNRMYQTNHFTGGNAEHEYNYGRATDAVIVGDWDGNGLDTLGVRRSNTYYLKNSTTGGPADIVMGYGRALDEVVVGDWDGSGTDTLGVYRP</sequence>
<evidence type="ECO:0000313" key="3">
    <source>
        <dbReference type="Proteomes" id="UP000705983"/>
    </source>
</evidence>
<feature type="chain" id="PRO_5047289956" description="VCBS repeat-containing protein" evidence="1">
    <location>
        <begin position="23"/>
        <end position="497"/>
    </location>
</feature>
<name>A0ABS2TH71_9ACTO</name>
<accession>A0ABS2TH71</accession>
<dbReference type="Proteomes" id="UP000705983">
    <property type="component" value="Unassembled WGS sequence"/>
</dbReference>
<evidence type="ECO:0000313" key="2">
    <source>
        <dbReference type="EMBL" id="MBM9433992.1"/>
    </source>
</evidence>
<keyword evidence="3" id="KW-1185">Reference proteome</keyword>
<protein>
    <recommendedName>
        <fullName evidence="4">VCBS repeat-containing protein</fullName>
    </recommendedName>
</protein>
<feature type="signal peptide" evidence="1">
    <location>
        <begin position="1"/>
        <end position="22"/>
    </location>
</feature>
<dbReference type="EMBL" id="JAFFJS010000006">
    <property type="protein sequence ID" value="MBM9433992.1"/>
    <property type="molecule type" value="Genomic_DNA"/>
</dbReference>
<evidence type="ECO:0008006" key="4">
    <source>
        <dbReference type="Google" id="ProtNLM"/>
    </source>
</evidence>
<reference evidence="3" key="1">
    <citation type="submission" date="2021-02" db="EMBL/GenBank/DDBJ databases">
        <title>Leucobacter sp. CX169.</title>
        <authorList>
            <person name="Cheng Y."/>
        </authorList>
    </citation>
    <scope>NUCLEOTIDE SEQUENCE [LARGE SCALE GENOMIC DNA]</scope>
    <source>
        <strain evidence="3">JY899</strain>
    </source>
</reference>
<dbReference type="RefSeq" id="WP_187997056.1">
    <property type="nucleotide sequence ID" value="NZ_JACEXG010000006.1"/>
</dbReference>